<evidence type="ECO:0000256" key="1">
    <source>
        <dbReference type="SAM" id="MobiDB-lite"/>
    </source>
</evidence>
<feature type="compositionally biased region" description="Low complexity" evidence="1">
    <location>
        <begin position="434"/>
        <end position="447"/>
    </location>
</feature>
<organism evidence="3 4">
    <name type="scientific">Heterodera trifolii</name>
    <dbReference type="NCBI Taxonomy" id="157864"/>
    <lineage>
        <taxon>Eukaryota</taxon>
        <taxon>Metazoa</taxon>
        <taxon>Ecdysozoa</taxon>
        <taxon>Nematoda</taxon>
        <taxon>Chromadorea</taxon>
        <taxon>Rhabditida</taxon>
        <taxon>Tylenchina</taxon>
        <taxon>Tylenchomorpha</taxon>
        <taxon>Tylenchoidea</taxon>
        <taxon>Heteroderidae</taxon>
        <taxon>Heteroderinae</taxon>
        <taxon>Heterodera</taxon>
    </lineage>
</organism>
<feature type="region of interest" description="Disordered" evidence="1">
    <location>
        <begin position="410"/>
        <end position="447"/>
    </location>
</feature>
<comment type="caution">
    <text evidence="3">The sequence shown here is derived from an EMBL/GenBank/DDBJ whole genome shotgun (WGS) entry which is preliminary data.</text>
</comment>
<dbReference type="AlphaFoldDB" id="A0ABD2HS85"/>
<dbReference type="Gene3D" id="2.60.40.10">
    <property type="entry name" value="Immunoglobulins"/>
    <property type="match status" value="1"/>
</dbReference>
<feature type="domain" description="Cep192/Spd-2-like" evidence="2">
    <location>
        <begin position="180"/>
        <end position="280"/>
    </location>
</feature>
<gene>
    <name evidence="3" type="ORF">niasHT_032327</name>
</gene>
<dbReference type="Pfam" id="PF22073">
    <property type="entry name" value="Cep192_D4"/>
    <property type="match status" value="1"/>
</dbReference>
<proteinExistence type="predicted"/>
<feature type="region of interest" description="Disordered" evidence="1">
    <location>
        <begin position="21"/>
        <end position="43"/>
    </location>
</feature>
<dbReference type="Proteomes" id="UP001620626">
    <property type="component" value="Unassembled WGS sequence"/>
</dbReference>
<dbReference type="InterPro" id="IPR054090">
    <property type="entry name" value="Cep192_Spd-2-like_dom"/>
</dbReference>
<keyword evidence="4" id="KW-1185">Reference proteome</keyword>
<feature type="region of interest" description="Disordered" evidence="1">
    <location>
        <begin position="584"/>
        <end position="603"/>
    </location>
</feature>
<name>A0ABD2HS85_9BILA</name>
<evidence type="ECO:0000259" key="2">
    <source>
        <dbReference type="Pfam" id="PF22073"/>
    </source>
</evidence>
<evidence type="ECO:0000313" key="3">
    <source>
        <dbReference type="EMBL" id="KAL3070537.1"/>
    </source>
</evidence>
<reference evidence="3 4" key="1">
    <citation type="submission" date="2024-10" db="EMBL/GenBank/DDBJ databases">
        <authorList>
            <person name="Kim D."/>
        </authorList>
    </citation>
    <scope>NUCLEOTIDE SEQUENCE [LARGE SCALE GENOMIC DNA]</scope>
    <source>
        <strain evidence="3">BH-2024</strain>
    </source>
</reference>
<accession>A0ABD2HS85</accession>
<dbReference type="InterPro" id="IPR013783">
    <property type="entry name" value="Ig-like_fold"/>
</dbReference>
<evidence type="ECO:0000313" key="4">
    <source>
        <dbReference type="Proteomes" id="UP001620626"/>
    </source>
</evidence>
<sequence length="603" mass="66859">MNDHCDLLNYTSCSSADQLLSIPSQQPDPPKHSTPKSGEDVGRPVFDQSAIHLDLEGKTSRDSLVSQMMDKQALNISEKDRVCNFLENELQKRMKAKAPAALDAAALRDQQTLDILNKRFVRDDMPLSSCRDTATTAELVAAYRKMPKFDEPRNSRPVSSASEMDLASSSRSKLAFERGKDKLNFYCVPIGDCLTLRLKVWNVDTMQMRLKCEITDERGATQPNFKIVEVTAPIMEPGGQCEIAVQYQPTKVETNFAHLVLERTNCEHFKKSFQLIGHGGSACVGLSASNYEDGIAKKAASSQAIVLRPDDPNHFWLEFENRGQRPGYVKLVATNRFGKAIPGDQINIKPNQFVLNASGYGGDGKVQKQDLRKVSVRVCDSFDWCGEVSPPRQQLQLMDNIMMAHAKEVNMGTATNGKRRCQSQQQQRRERDSGTATATAGTAGGTATTLATRDSMLSSSSSSASAAAVGVAFRIETHWGEEQQRQRLKCWCWKRKEPRTMSGLDFLSNFEGEMSTSILQREKIAATLTDGEAAEFKNSLRQLTFNVVNAQAKAYFAQLQEDAQPLIELYRNQSRLLRETIPGEDSTFMANSPTSAGGHLLFG</sequence>
<protein>
    <recommendedName>
        <fullName evidence="2">Cep192/Spd-2-like domain-containing protein</fullName>
    </recommendedName>
</protein>
<dbReference type="EMBL" id="JBICBT010001381">
    <property type="protein sequence ID" value="KAL3070537.1"/>
    <property type="molecule type" value="Genomic_DNA"/>
</dbReference>